<dbReference type="EMBL" id="CP091508">
    <property type="protein sequence ID" value="UOO81029.1"/>
    <property type="molecule type" value="Genomic_DNA"/>
</dbReference>
<accession>A0ABY4DQM3</accession>
<name>A0ABY4DQM3_9NEIS</name>
<feature type="chain" id="PRO_5045306541" description="Phosphate-selective porin OprO/OprP" evidence="1">
    <location>
        <begin position="22"/>
        <end position="365"/>
    </location>
</feature>
<keyword evidence="3" id="KW-1185">Reference proteome</keyword>
<organism evidence="2 3">
    <name type="scientific">Uruburuella testudinis</name>
    <dbReference type="NCBI Taxonomy" id="1282863"/>
    <lineage>
        <taxon>Bacteria</taxon>
        <taxon>Pseudomonadati</taxon>
        <taxon>Pseudomonadota</taxon>
        <taxon>Betaproteobacteria</taxon>
        <taxon>Neisseriales</taxon>
        <taxon>Neisseriaceae</taxon>
        <taxon>Uruburuella</taxon>
    </lineage>
</organism>
<gene>
    <name evidence="2" type="ORF">LVJ83_08555</name>
</gene>
<protein>
    <recommendedName>
        <fullName evidence="4">Phosphate-selective porin OprO/OprP</fullName>
    </recommendedName>
</protein>
<dbReference type="Proteomes" id="UP000829817">
    <property type="component" value="Chromosome"/>
</dbReference>
<dbReference type="RefSeq" id="WP_244784099.1">
    <property type="nucleotide sequence ID" value="NZ_CP091508.1"/>
</dbReference>
<evidence type="ECO:0000313" key="3">
    <source>
        <dbReference type="Proteomes" id="UP000829817"/>
    </source>
</evidence>
<feature type="signal peptide" evidence="1">
    <location>
        <begin position="1"/>
        <end position="21"/>
    </location>
</feature>
<proteinExistence type="predicted"/>
<dbReference type="SUPFAM" id="SSF56935">
    <property type="entry name" value="Porins"/>
    <property type="match status" value="1"/>
</dbReference>
<dbReference type="InterPro" id="IPR023614">
    <property type="entry name" value="Porin_dom_sf"/>
</dbReference>
<keyword evidence="1" id="KW-0732">Signal</keyword>
<evidence type="ECO:0008006" key="4">
    <source>
        <dbReference type="Google" id="ProtNLM"/>
    </source>
</evidence>
<sequence>MKLKNTLPLMVAALFPTTAWADNTAAALATTDDYVNATVDRAYEDKSFFDDRFKATGTIRARVDSGDINSAYAGSADQPRDTASHLNADLWFSARIYHDWRAVLQIEPQMDLETGKMNGDHDIPMNKLYVEGTVYDKVKARIGKYGAFSSYGRVLDNEVTGAELFFDYKYPTKVAVARVTKHLNDNPWGAEVRREPIVYAQTVIPVAENVNLAGTAVYLKNVKRPGDSSKDAVLGEIGLDVKFNDDWRWMAAYSRSNIDNVRDSAGRKASPDGVFTEVKFKNADWAVRNSYDVFFNLRRVGAMSGISSVNDYSKNVQGAQLGVDYMLWKNLKLQTSYLHGKQVNATVGDKRQDVNVFRAQLEYAF</sequence>
<reference evidence="2 3" key="1">
    <citation type="journal article" date="2022" name="Res Sq">
        <title>Evolution of multicellular longitudinally dividing oral cavity symbionts (Neisseriaceae).</title>
        <authorList>
            <person name="Nyongesa S."/>
            <person name="Weber P."/>
            <person name="Bernet E."/>
            <person name="Pullido F."/>
            <person name="Nieckarz M."/>
            <person name="Delaby M."/>
            <person name="Nieves C."/>
            <person name="Viehboeck T."/>
            <person name="Krause N."/>
            <person name="Rivera-Millot A."/>
            <person name="Nakamura A."/>
            <person name="Vischer N."/>
            <person name="VanNieuwenhze M."/>
            <person name="Brun Y."/>
            <person name="Cava F."/>
            <person name="Bulgheresi S."/>
            <person name="Veyrier F."/>
        </authorList>
    </citation>
    <scope>NUCLEOTIDE SEQUENCE [LARGE SCALE GENOMIC DNA]</scope>
    <source>
        <strain evidence="2 3">CCUG 63373m</strain>
    </source>
</reference>
<dbReference type="Gene3D" id="2.40.160.10">
    <property type="entry name" value="Porin"/>
    <property type="match status" value="1"/>
</dbReference>
<evidence type="ECO:0000256" key="1">
    <source>
        <dbReference type="SAM" id="SignalP"/>
    </source>
</evidence>
<evidence type="ECO:0000313" key="2">
    <source>
        <dbReference type="EMBL" id="UOO81029.1"/>
    </source>
</evidence>